<gene>
    <name evidence="2" type="ORF">SAMN02745227_02135</name>
</gene>
<accession>A0A1M6RY63</accession>
<dbReference type="SUPFAM" id="SSF51735">
    <property type="entry name" value="NAD(P)-binding Rossmann-fold domains"/>
    <property type="match status" value="1"/>
</dbReference>
<evidence type="ECO:0000259" key="1">
    <source>
        <dbReference type="Pfam" id="PF01488"/>
    </source>
</evidence>
<reference evidence="3" key="1">
    <citation type="submission" date="2016-11" db="EMBL/GenBank/DDBJ databases">
        <authorList>
            <person name="Varghese N."/>
            <person name="Submissions S."/>
        </authorList>
    </citation>
    <scope>NUCLEOTIDE SEQUENCE [LARGE SCALE GENOMIC DNA]</scope>
    <source>
        <strain evidence="3">DSM 14826</strain>
    </source>
</reference>
<dbReference type="InterPro" id="IPR036291">
    <property type="entry name" value="NAD(P)-bd_dom_sf"/>
</dbReference>
<dbReference type="STRING" id="1120989.SAMN02745227_02135"/>
<dbReference type="RefSeq" id="WP_072908639.1">
    <property type="nucleotide sequence ID" value="NZ_FRAI01000040.1"/>
</dbReference>
<dbReference type="Gene3D" id="3.40.50.720">
    <property type="entry name" value="NAD(P)-binding Rossmann-like Domain"/>
    <property type="match status" value="1"/>
</dbReference>
<dbReference type="EMBL" id="FRAI01000040">
    <property type="protein sequence ID" value="SHK37424.1"/>
    <property type="molecule type" value="Genomic_DNA"/>
</dbReference>
<feature type="domain" description="Quinate/shikimate 5-dehydrogenase/glutamyl-tRNA reductase" evidence="1">
    <location>
        <begin position="140"/>
        <end position="256"/>
    </location>
</feature>
<protein>
    <submittedName>
        <fullName evidence="2">Predicted amino acid dehydrogenase</fullName>
    </submittedName>
</protein>
<evidence type="ECO:0000313" key="2">
    <source>
        <dbReference type="EMBL" id="SHK37424.1"/>
    </source>
</evidence>
<dbReference type="AlphaFoldDB" id="A0A1M6RY63"/>
<sequence length="371" mass="41006">MDNKFAFIVHPIDLSDMYRKFPFLNKMPTIFTENLVKVLPAIKVSNIVGVESNYNKTEGYFVGCTLTSEQIVKLPQTFVYKKIIKAGKLAEKLGAKIVGLGAMTSVVGDAGITIAKNLNIPVTTGNSYTVASALEGTEKAANIMGHDFKNCEVTVVGATGSIGSLISRVLASKVKNLNLVGRNEEKLELLAGRIYDETKNNVKIYCDLHKCIKKSDVIVSVSAAVDQIIQPEFLKPGAVICDVARPRDVSKQVQEKRKDVLVIEGGLIEVPGDVNFNFNFGFPPKTAYACMAETMILALEEKFESFTLGRDLTYEQLEEITGLAKKHGFKLAGFRSFERAVTDEQIEQIKENAKINLLNNQKKLQEFDKRL</sequence>
<organism evidence="2 3">
    <name type="scientific">Anaerobranca californiensis DSM 14826</name>
    <dbReference type="NCBI Taxonomy" id="1120989"/>
    <lineage>
        <taxon>Bacteria</taxon>
        <taxon>Bacillati</taxon>
        <taxon>Bacillota</taxon>
        <taxon>Clostridia</taxon>
        <taxon>Eubacteriales</taxon>
        <taxon>Proteinivoracaceae</taxon>
        <taxon>Anaerobranca</taxon>
    </lineage>
</organism>
<dbReference type="InterPro" id="IPR006151">
    <property type="entry name" value="Shikm_DH/Glu-tRNA_Rdtase"/>
</dbReference>
<evidence type="ECO:0000313" key="3">
    <source>
        <dbReference type="Proteomes" id="UP000243547"/>
    </source>
</evidence>
<name>A0A1M6RY63_9FIRM</name>
<proteinExistence type="predicted"/>
<dbReference type="Proteomes" id="UP000243547">
    <property type="component" value="Unassembled WGS sequence"/>
</dbReference>
<dbReference type="Pfam" id="PF01488">
    <property type="entry name" value="Shikimate_DH"/>
    <property type="match status" value="1"/>
</dbReference>
<dbReference type="OrthoDB" id="9808814at2"/>
<keyword evidence="3" id="KW-1185">Reference proteome</keyword>